<sequence>MNLVAVVCSAIVLVVVSGDPEVETLRREVENLKSVVVSLQDVCRLHSSEIKSLQKTAEDQQKTIEKQQVLIEKLLSENQDLKNKSRNWSFKRTGLVNQKSENVGEHHMPVYENSRVIRGYQESSHEGLLAEDQRNKRLLSQTTPGSPVQNAVAFYAYMSTSVAYTNNHHVLVFDTVKTNIGNSFHHSTGVFMVPSSGLYVFTWTIREYNGNQHSVTLVINNEEYGAVYQHAHVGETDQSSTTVVLYLNQGDDVYLRTRNGGGIPDGNLPMTSNPWGRTSFSGWKIN</sequence>
<feature type="domain" description="C1q" evidence="6">
    <location>
        <begin position="147"/>
        <end position="286"/>
    </location>
</feature>
<keyword evidence="4" id="KW-0175">Coiled coil</keyword>
<dbReference type="Gene3D" id="2.60.120.40">
    <property type="match status" value="1"/>
</dbReference>
<dbReference type="RefSeq" id="XP_034304989.2">
    <property type="nucleotide sequence ID" value="XM_034449098.2"/>
</dbReference>
<evidence type="ECO:0000256" key="5">
    <source>
        <dbReference type="SAM" id="SignalP"/>
    </source>
</evidence>
<proteinExistence type="predicted"/>
<dbReference type="EnsemblMetazoa" id="G5696.2">
    <property type="protein sequence ID" value="G5696.2:cds"/>
    <property type="gene ID" value="G5696"/>
</dbReference>
<evidence type="ECO:0000256" key="1">
    <source>
        <dbReference type="ARBA" id="ARBA00004613"/>
    </source>
</evidence>
<evidence type="ECO:0000259" key="6">
    <source>
        <dbReference type="PROSITE" id="PS50871"/>
    </source>
</evidence>
<evidence type="ECO:0000313" key="8">
    <source>
        <dbReference type="Proteomes" id="UP000005408"/>
    </source>
</evidence>
<organism evidence="7 8">
    <name type="scientific">Magallana gigas</name>
    <name type="common">Pacific oyster</name>
    <name type="synonym">Crassostrea gigas</name>
    <dbReference type="NCBI Taxonomy" id="29159"/>
    <lineage>
        <taxon>Eukaryota</taxon>
        <taxon>Metazoa</taxon>
        <taxon>Spiralia</taxon>
        <taxon>Lophotrochozoa</taxon>
        <taxon>Mollusca</taxon>
        <taxon>Bivalvia</taxon>
        <taxon>Autobranchia</taxon>
        <taxon>Pteriomorphia</taxon>
        <taxon>Ostreida</taxon>
        <taxon>Ostreoidea</taxon>
        <taxon>Ostreidae</taxon>
        <taxon>Magallana</taxon>
    </lineage>
</organism>
<dbReference type="InterPro" id="IPR001073">
    <property type="entry name" value="C1q_dom"/>
</dbReference>
<dbReference type="GeneID" id="117682122"/>
<reference evidence="7" key="1">
    <citation type="submission" date="2022-08" db="UniProtKB">
        <authorList>
            <consortium name="EnsemblMetazoa"/>
        </authorList>
    </citation>
    <scope>IDENTIFICATION</scope>
    <source>
        <strain evidence="7">05x7-T-G4-1.051#20</strain>
    </source>
</reference>
<feature type="signal peptide" evidence="5">
    <location>
        <begin position="1"/>
        <end position="18"/>
    </location>
</feature>
<dbReference type="PANTHER" id="PTHR22923">
    <property type="entry name" value="CEREBELLIN-RELATED"/>
    <property type="match status" value="1"/>
</dbReference>
<dbReference type="KEGG" id="crg:117682122"/>
<dbReference type="Pfam" id="PF00386">
    <property type="entry name" value="C1q"/>
    <property type="match status" value="1"/>
</dbReference>
<keyword evidence="2" id="KW-0964">Secreted</keyword>
<name>A0A8W8N7W1_MAGGI</name>
<accession>A0A8W8N7W1</accession>
<dbReference type="InterPro" id="IPR050822">
    <property type="entry name" value="Cerebellin_Synaptic_Org"/>
</dbReference>
<comment type="subcellular location">
    <subcellularLocation>
        <location evidence="1">Secreted</location>
    </subcellularLocation>
</comment>
<dbReference type="SUPFAM" id="SSF49842">
    <property type="entry name" value="TNF-like"/>
    <property type="match status" value="1"/>
</dbReference>
<dbReference type="PROSITE" id="PS50871">
    <property type="entry name" value="C1Q"/>
    <property type="match status" value="1"/>
</dbReference>
<dbReference type="EnsemblMetazoa" id="G5696.1">
    <property type="protein sequence ID" value="G5696.1:cds"/>
    <property type="gene ID" value="G5696"/>
</dbReference>
<dbReference type="Proteomes" id="UP000005408">
    <property type="component" value="Unassembled WGS sequence"/>
</dbReference>
<feature type="coiled-coil region" evidence="4">
    <location>
        <begin position="22"/>
        <end position="84"/>
    </location>
</feature>
<evidence type="ECO:0000313" key="7">
    <source>
        <dbReference type="EnsemblMetazoa" id="G5696.2:cds"/>
    </source>
</evidence>
<evidence type="ECO:0000256" key="3">
    <source>
        <dbReference type="ARBA" id="ARBA00022729"/>
    </source>
</evidence>
<keyword evidence="3 5" id="KW-0732">Signal</keyword>
<dbReference type="SMART" id="SM00110">
    <property type="entry name" value="C1Q"/>
    <property type="match status" value="1"/>
</dbReference>
<evidence type="ECO:0000256" key="4">
    <source>
        <dbReference type="SAM" id="Coils"/>
    </source>
</evidence>
<dbReference type="GO" id="GO:0005576">
    <property type="term" value="C:extracellular region"/>
    <property type="evidence" value="ECO:0007669"/>
    <property type="project" value="UniProtKB-SubCell"/>
</dbReference>
<dbReference type="InterPro" id="IPR008983">
    <property type="entry name" value="Tumour_necrosis_fac-like_dom"/>
</dbReference>
<feature type="chain" id="PRO_5042432055" description="C1q domain-containing protein" evidence="5">
    <location>
        <begin position="19"/>
        <end position="286"/>
    </location>
</feature>
<keyword evidence="8" id="KW-1185">Reference proteome</keyword>
<dbReference type="AlphaFoldDB" id="A0A8W8N7W1"/>
<evidence type="ECO:0000256" key="2">
    <source>
        <dbReference type="ARBA" id="ARBA00022525"/>
    </source>
</evidence>
<protein>
    <recommendedName>
        <fullName evidence="6">C1q domain-containing protein</fullName>
    </recommendedName>
</protein>
<dbReference type="PRINTS" id="PR00007">
    <property type="entry name" value="COMPLEMNTC1Q"/>
</dbReference>
<dbReference type="PANTHER" id="PTHR22923:SF116">
    <property type="entry name" value="C1Q DOMAIN-CONTAINING PROTEIN"/>
    <property type="match status" value="1"/>
</dbReference>